<protein>
    <submittedName>
        <fullName evidence="1">Uncharacterized protein</fullName>
    </submittedName>
</protein>
<accession>A0A0A8Y1A1</accession>
<proteinExistence type="predicted"/>
<organism evidence="1">
    <name type="scientific">Arundo donax</name>
    <name type="common">Giant reed</name>
    <name type="synonym">Donax arundinaceus</name>
    <dbReference type="NCBI Taxonomy" id="35708"/>
    <lineage>
        <taxon>Eukaryota</taxon>
        <taxon>Viridiplantae</taxon>
        <taxon>Streptophyta</taxon>
        <taxon>Embryophyta</taxon>
        <taxon>Tracheophyta</taxon>
        <taxon>Spermatophyta</taxon>
        <taxon>Magnoliopsida</taxon>
        <taxon>Liliopsida</taxon>
        <taxon>Poales</taxon>
        <taxon>Poaceae</taxon>
        <taxon>PACMAD clade</taxon>
        <taxon>Arundinoideae</taxon>
        <taxon>Arundineae</taxon>
        <taxon>Arundo</taxon>
    </lineage>
</organism>
<reference evidence="1" key="2">
    <citation type="journal article" date="2015" name="Data Brief">
        <title>Shoot transcriptome of the giant reed, Arundo donax.</title>
        <authorList>
            <person name="Barrero R.A."/>
            <person name="Guerrero F.D."/>
            <person name="Moolhuijzen P."/>
            <person name="Goolsby J.A."/>
            <person name="Tidwell J."/>
            <person name="Bellgard S.E."/>
            <person name="Bellgard M.I."/>
        </authorList>
    </citation>
    <scope>NUCLEOTIDE SEQUENCE</scope>
    <source>
        <tissue evidence="1">Shoot tissue taken approximately 20 cm above the soil surface</tissue>
    </source>
</reference>
<dbReference type="AlphaFoldDB" id="A0A0A8Y1A1"/>
<sequence length="21" mass="2585">MNDNFGRLNYNLYNMAHVIER</sequence>
<reference evidence="1" key="1">
    <citation type="submission" date="2014-09" db="EMBL/GenBank/DDBJ databases">
        <authorList>
            <person name="Magalhaes I.L.F."/>
            <person name="Oliveira U."/>
            <person name="Santos F.R."/>
            <person name="Vidigal T.H.D.A."/>
            <person name="Brescovit A.D."/>
            <person name="Santos A.J."/>
        </authorList>
    </citation>
    <scope>NUCLEOTIDE SEQUENCE</scope>
    <source>
        <tissue evidence="1">Shoot tissue taken approximately 20 cm above the soil surface</tissue>
    </source>
</reference>
<name>A0A0A8Y1A1_ARUDO</name>
<dbReference type="EMBL" id="GBRH01279090">
    <property type="protein sequence ID" value="JAD18805.1"/>
    <property type="molecule type" value="Transcribed_RNA"/>
</dbReference>
<evidence type="ECO:0000313" key="1">
    <source>
        <dbReference type="EMBL" id="JAD18805.1"/>
    </source>
</evidence>